<keyword evidence="3" id="KW-0614">Plasmid</keyword>
<evidence type="ECO:0000313" key="3">
    <source>
        <dbReference type="EMBL" id="WND24054.1"/>
    </source>
</evidence>
<feature type="transmembrane region" description="Helical" evidence="2">
    <location>
        <begin position="31"/>
        <end position="52"/>
    </location>
</feature>
<evidence type="ECO:0000256" key="2">
    <source>
        <dbReference type="SAM" id="Phobius"/>
    </source>
</evidence>
<keyword evidence="2" id="KW-0472">Membrane</keyword>
<keyword evidence="2" id="KW-1133">Transmembrane helix</keyword>
<evidence type="ECO:0000313" key="4">
    <source>
        <dbReference type="Proteomes" id="UP001249394"/>
    </source>
</evidence>
<gene>
    <name evidence="3" type="ORF">RI060_42810</name>
</gene>
<feature type="region of interest" description="Disordered" evidence="1">
    <location>
        <begin position="53"/>
        <end position="78"/>
    </location>
</feature>
<name>A0ABY9UMB9_STRVL</name>
<geneLocation type="plasmid" evidence="3 4">
    <name>punmamed1</name>
</geneLocation>
<keyword evidence="2" id="KW-0812">Transmembrane</keyword>
<organism evidence="3 4">
    <name type="scientific">Streptomyces violaceus</name>
    <name type="common">Streptomyces venezuelae</name>
    <dbReference type="NCBI Taxonomy" id="1936"/>
    <lineage>
        <taxon>Bacteria</taxon>
        <taxon>Bacillati</taxon>
        <taxon>Actinomycetota</taxon>
        <taxon>Actinomycetes</taxon>
        <taxon>Kitasatosporales</taxon>
        <taxon>Streptomycetaceae</taxon>
        <taxon>Streptomyces</taxon>
    </lineage>
</organism>
<dbReference type="Proteomes" id="UP001249394">
    <property type="component" value="Plasmid punmamed1"/>
</dbReference>
<accession>A0ABY9UMB9</accession>
<sequence length="78" mass="8572">MYILATAALAAIGNAAWYWASRGMQMPTWLTFTVVFGSLAAVEAALQARAALQRRRARGSRPRRAHARPHPKTRKAAP</sequence>
<reference evidence="3 4" key="1">
    <citation type="submission" date="2023-09" db="EMBL/GenBank/DDBJ databases">
        <title>The genome sequence of Streptomyces anthocyanicus.</title>
        <authorList>
            <person name="Mo P."/>
        </authorList>
    </citation>
    <scope>NUCLEOTIDE SEQUENCE [LARGE SCALE GENOMIC DNA]</scope>
    <source>
        <strain evidence="3 4">JCM 4387</strain>
        <plasmid evidence="3 4">punmamed1</plasmid>
    </source>
</reference>
<dbReference type="EMBL" id="CP134214">
    <property type="protein sequence ID" value="WND24054.1"/>
    <property type="molecule type" value="Genomic_DNA"/>
</dbReference>
<protein>
    <submittedName>
        <fullName evidence="3">Uncharacterized protein</fullName>
    </submittedName>
</protein>
<evidence type="ECO:0000256" key="1">
    <source>
        <dbReference type="SAM" id="MobiDB-lite"/>
    </source>
</evidence>
<proteinExistence type="predicted"/>
<keyword evidence="4" id="KW-1185">Reference proteome</keyword>